<accession>A0A699HKN3</accession>
<dbReference type="AlphaFoldDB" id="A0A699HKN3"/>
<protein>
    <submittedName>
        <fullName evidence="2">Uncharacterized protein</fullName>
    </submittedName>
</protein>
<sequence length="80" mass="9011">MNLDLCSLVKLLHLVVKFADLALERDGESGGFIVVLSEDDLCRGCLDVLFDELLKSDDEDENDDAGSFFDIFHFFSIFAF</sequence>
<feature type="signal peptide" evidence="1">
    <location>
        <begin position="1"/>
        <end position="19"/>
    </location>
</feature>
<gene>
    <name evidence="2" type="ORF">Tci_406846</name>
</gene>
<name>A0A699HKN3_TANCI</name>
<proteinExistence type="predicted"/>
<keyword evidence="1" id="KW-0732">Signal</keyword>
<reference evidence="2" key="1">
    <citation type="journal article" date="2019" name="Sci. Rep.">
        <title>Draft genome of Tanacetum cinerariifolium, the natural source of mosquito coil.</title>
        <authorList>
            <person name="Yamashiro T."/>
            <person name="Shiraishi A."/>
            <person name="Satake H."/>
            <person name="Nakayama K."/>
        </authorList>
    </citation>
    <scope>NUCLEOTIDE SEQUENCE</scope>
</reference>
<feature type="chain" id="PRO_5025566005" evidence="1">
    <location>
        <begin position="20"/>
        <end position="80"/>
    </location>
</feature>
<comment type="caution">
    <text evidence="2">The sequence shown here is derived from an EMBL/GenBank/DDBJ whole genome shotgun (WGS) entry which is preliminary data.</text>
</comment>
<organism evidence="2">
    <name type="scientific">Tanacetum cinerariifolium</name>
    <name type="common">Dalmatian daisy</name>
    <name type="synonym">Chrysanthemum cinerariifolium</name>
    <dbReference type="NCBI Taxonomy" id="118510"/>
    <lineage>
        <taxon>Eukaryota</taxon>
        <taxon>Viridiplantae</taxon>
        <taxon>Streptophyta</taxon>
        <taxon>Embryophyta</taxon>
        <taxon>Tracheophyta</taxon>
        <taxon>Spermatophyta</taxon>
        <taxon>Magnoliopsida</taxon>
        <taxon>eudicotyledons</taxon>
        <taxon>Gunneridae</taxon>
        <taxon>Pentapetalae</taxon>
        <taxon>asterids</taxon>
        <taxon>campanulids</taxon>
        <taxon>Asterales</taxon>
        <taxon>Asteraceae</taxon>
        <taxon>Asteroideae</taxon>
        <taxon>Anthemideae</taxon>
        <taxon>Anthemidinae</taxon>
        <taxon>Tanacetum</taxon>
    </lineage>
</organism>
<dbReference type="EMBL" id="BKCJ010171150">
    <property type="protein sequence ID" value="GEY34872.1"/>
    <property type="molecule type" value="Genomic_DNA"/>
</dbReference>
<evidence type="ECO:0000256" key="1">
    <source>
        <dbReference type="SAM" id="SignalP"/>
    </source>
</evidence>
<evidence type="ECO:0000313" key="2">
    <source>
        <dbReference type="EMBL" id="GEY34872.1"/>
    </source>
</evidence>